<evidence type="ECO:0000256" key="7">
    <source>
        <dbReference type="SAM" id="Phobius"/>
    </source>
</evidence>
<evidence type="ECO:0000256" key="6">
    <source>
        <dbReference type="SAM" id="MobiDB-lite"/>
    </source>
</evidence>
<evidence type="ECO:0000256" key="1">
    <source>
        <dbReference type="ARBA" id="ARBA00004651"/>
    </source>
</evidence>
<evidence type="ECO:0000313" key="9">
    <source>
        <dbReference type="EMBL" id="KAK7031363.1"/>
    </source>
</evidence>
<dbReference type="InterPro" id="IPR003807">
    <property type="entry name" value="DUF202"/>
</dbReference>
<feature type="transmembrane region" description="Helical" evidence="7">
    <location>
        <begin position="133"/>
        <end position="158"/>
    </location>
</feature>
<protein>
    <submittedName>
        <fullName evidence="9">7 transmembrane receptor domain protein</fullName>
    </submittedName>
</protein>
<evidence type="ECO:0000256" key="2">
    <source>
        <dbReference type="ARBA" id="ARBA00022475"/>
    </source>
</evidence>
<name>A0AAW0BYA1_9AGAR</name>
<dbReference type="GO" id="GO:0005886">
    <property type="term" value="C:plasma membrane"/>
    <property type="evidence" value="ECO:0007669"/>
    <property type="project" value="UniProtKB-SubCell"/>
</dbReference>
<evidence type="ECO:0000313" key="10">
    <source>
        <dbReference type="Proteomes" id="UP001362999"/>
    </source>
</evidence>
<keyword evidence="10" id="KW-1185">Reference proteome</keyword>
<feature type="compositionally biased region" description="Basic and acidic residues" evidence="6">
    <location>
        <begin position="63"/>
        <end position="76"/>
    </location>
</feature>
<keyword evidence="5 7" id="KW-0472">Membrane</keyword>
<evidence type="ECO:0000256" key="3">
    <source>
        <dbReference type="ARBA" id="ARBA00022692"/>
    </source>
</evidence>
<sequence>MDETASQNSEYSQHPSASRPLVRRPTAGGSRPSVLSRVSRTMSQIFDETQQHPPETLAPPGSPREDDVEVQRRELVRSPSPTPVSTLRVQPELPERVPSPSELPPLVSRLKVSLVLENSGSVARDHLASERTFLAYVRTSLAIASTGVALVQLFSISVDTDANNNMAFLPTTRKIQMWARPLGATMVCFGLVVLALGTIRYFRIQSALTQGMFPVARLTAANITFVLATVIIIVFAIMLSARS</sequence>
<evidence type="ECO:0000256" key="4">
    <source>
        <dbReference type="ARBA" id="ARBA00022989"/>
    </source>
</evidence>
<reference evidence="9 10" key="1">
    <citation type="journal article" date="2024" name="J Genomics">
        <title>Draft genome sequencing and assembly of Favolaschia claudopus CIRM-BRFM 2984 isolated from oak limbs.</title>
        <authorList>
            <person name="Navarro D."/>
            <person name="Drula E."/>
            <person name="Chaduli D."/>
            <person name="Cazenave R."/>
            <person name="Ahrendt S."/>
            <person name="Wang J."/>
            <person name="Lipzen A."/>
            <person name="Daum C."/>
            <person name="Barry K."/>
            <person name="Grigoriev I.V."/>
            <person name="Favel A."/>
            <person name="Rosso M.N."/>
            <person name="Martin F."/>
        </authorList>
    </citation>
    <scope>NUCLEOTIDE SEQUENCE [LARGE SCALE GENOMIC DNA]</scope>
    <source>
        <strain evidence="9 10">CIRM-BRFM 2984</strain>
    </source>
</reference>
<keyword evidence="4 7" id="KW-1133">Transmembrane helix</keyword>
<feature type="compositionally biased region" description="Polar residues" evidence="6">
    <location>
        <begin position="36"/>
        <end position="53"/>
    </location>
</feature>
<dbReference type="AlphaFoldDB" id="A0AAW0BYA1"/>
<dbReference type="Proteomes" id="UP001362999">
    <property type="component" value="Unassembled WGS sequence"/>
</dbReference>
<feature type="transmembrane region" description="Helical" evidence="7">
    <location>
        <begin position="220"/>
        <end position="241"/>
    </location>
</feature>
<accession>A0AAW0BYA1</accession>
<evidence type="ECO:0000259" key="8">
    <source>
        <dbReference type="Pfam" id="PF02656"/>
    </source>
</evidence>
<feature type="domain" description="DUF202" evidence="8">
    <location>
        <begin position="124"/>
        <end position="206"/>
    </location>
</feature>
<dbReference type="PANTHER" id="PTHR34187:SF2">
    <property type="entry name" value="DUF202 DOMAIN-CONTAINING PROTEIN"/>
    <property type="match status" value="1"/>
</dbReference>
<dbReference type="PANTHER" id="PTHR34187">
    <property type="entry name" value="FGR18P"/>
    <property type="match status" value="1"/>
</dbReference>
<gene>
    <name evidence="9" type="ORF">R3P38DRAFT_2923094</name>
</gene>
<keyword evidence="3 7" id="KW-0812">Transmembrane</keyword>
<dbReference type="Pfam" id="PF02656">
    <property type="entry name" value="DUF202"/>
    <property type="match status" value="1"/>
</dbReference>
<dbReference type="EMBL" id="JAWWNJ010000024">
    <property type="protein sequence ID" value="KAK7031363.1"/>
    <property type="molecule type" value="Genomic_DNA"/>
</dbReference>
<keyword evidence="2" id="KW-1003">Cell membrane</keyword>
<keyword evidence="9" id="KW-0675">Receptor</keyword>
<evidence type="ECO:0000256" key="5">
    <source>
        <dbReference type="ARBA" id="ARBA00023136"/>
    </source>
</evidence>
<comment type="caution">
    <text evidence="9">The sequence shown here is derived from an EMBL/GenBank/DDBJ whole genome shotgun (WGS) entry which is preliminary data.</text>
</comment>
<proteinExistence type="predicted"/>
<dbReference type="InterPro" id="IPR052053">
    <property type="entry name" value="IM_YidH-like"/>
</dbReference>
<feature type="region of interest" description="Disordered" evidence="6">
    <location>
        <begin position="1"/>
        <end position="100"/>
    </location>
</feature>
<organism evidence="9 10">
    <name type="scientific">Favolaschia claudopus</name>
    <dbReference type="NCBI Taxonomy" id="2862362"/>
    <lineage>
        <taxon>Eukaryota</taxon>
        <taxon>Fungi</taxon>
        <taxon>Dikarya</taxon>
        <taxon>Basidiomycota</taxon>
        <taxon>Agaricomycotina</taxon>
        <taxon>Agaricomycetes</taxon>
        <taxon>Agaricomycetidae</taxon>
        <taxon>Agaricales</taxon>
        <taxon>Marasmiineae</taxon>
        <taxon>Mycenaceae</taxon>
        <taxon>Favolaschia</taxon>
    </lineage>
</organism>
<feature type="transmembrane region" description="Helical" evidence="7">
    <location>
        <begin position="178"/>
        <end position="199"/>
    </location>
</feature>
<feature type="compositionally biased region" description="Polar residues" evidence="6">
    <location>
        <begin position="1"/>
        <end position="16"/>
    </location>
</feature>
<comment type="subcellular location">
    <subcellularLocation>
        <location evidence="1">Cell membrane</location>
        <topology evidence="1">Multi-pass membrane protein</topology>
    </subcellularLocation>
</comment>